<proteinExistence type="predicted"/>
<organism evidence="9 10">
    <name type="scientific">Amphibacillus indicireducens</name>
    <dbReference type="NCBI Taxonomy" id="1076330"/>
    <lineage>
        <taxon>Bacteria</taxon>
        <taxon>Bacillati</taxon>
        <taxon>Bacillota</taxon>
        <taxon>Bacilli</taxon>
        <taxon>Bacillales</taxon>
        <taxon>Bacillaceae</taxon>
        <taxon>Amphibacillus</taxon>
    </lineage>
</organism>
<keyword evidence="2" id="KW-0902">Two-component regulatory system</keyword>
<dbReference type="InterPro" id="IPR039420">
    <property type="entry name" value="WalR-like"/>
</dbReference>
<keyword evidence="10" id="KW-1185">Reference proteome</keyword>
<evidence type="ECO:0000256" key="4">
    <source>
        <dbReference type="ARBA" id="ARBA00023125"/>
    </source>
</evidence>
<dbReference type="InterPro" id="IPR036388">
    <property type="entry name" value="WH-like_DNA-bd_sf"/>
</dbReference>
<dbReference type="CDD" id="cd17574">
    <property type="entry name" value="REC_OmpR"/>
    <property type="match status" value="1"/>
</dbReference>
<dbReference type="Gene3D" id="6.10.250.690">
    <property type="match status" value="1"/>
</dbReference>
<dbReference type="PROSITE" id="PS50043">
    <property type="entry name" value="HTH_LUXR_2"/>
    <property type="match status" value="1"/>
</dbReference>
<dbReference type="Proteomes" id="UP001501734">
    <property type="component" value="Unassembled WGS sequence"/>
</dbReference>
<name>A0ABP7V0J7_9BACI</name>
<comment type="caution">
    <text evidence="9">The sequence shown here is derived from an EMBL/GenBank/DDBJ whole genome shotgun (WGS) entry which is preliminary data.</text>
</comment>
<evidence type="ECO:0000259" key="8">
    <source>
        <dbReference type="PROSITE" id="PS50110"/>
    </source>
</evidence>
<keyword evidence="3" id="KW-0805">Transcription regulation</keyword>
<dbReference type="PROSITE" id="PS50110">
    <property type="entry name" value="RESPONSE_REGULATORY"/>
    <property type="match status" value="1"/>
</dbReference>
<dbReference type="PANTHER" id="PTHR48111:SF1">
    <property type="entry name" value="TWO-COMPONENT RESPONSE REGULATOR ORR33"/>
    <property type="match status" value="1"/>
</dbReference>
<evidence type="ECO:0000313" key="9">
    <source>
        <dbReference type="EMBL" id="GAA4056881.1"/>
    </source>
</evidence>
<evidence type="ECO:0000256" key="3">
    <source>
        <dbReference type="ARBA" id="ARBA00023015"/>
    </source>
</evidence>
<evidence type="ECO:0000313" key="10">
    <source>
        <dbReference type="Proteomes" id="UP001501734"/>
    </source>
</evidence>
<reference evidence="10" key="1">
    <citation type="journal article" date="2019" name="Int. J. Syst. Evol. Microbiol.">
        <title>The Global Catalogue of Microorganisms (GCM) 10K type strain sequencing project: providing services to taxonomists for standard genome sequencing and annotation.</title>
        <authorList>
            <consortium name="The Broad Institute Genomics Platform"/>
            <consortium name="The Broad Institute Genome Sequencing Center for Infectious Disease"/>
            <person name="Wu L."/>
            <person name="Ma J."/>
        </authorList>
    </citation>
    <scope>NUCLEOTIDE SEQUENCE [LARGE SCALE GENOMIC DNA]</scope>
    <source>
        <strain evidence="10">JCM 17250</strain>
    </source>
</reference>
<dbReference type="EMBL" id="BAABDL010000002">
    <property type="protein sequence ID" value="GAA4056881.1"/>
    <property type="molecule type" value="Genomic_DNA"/>
</dbReference>
<dbReference type="PANTHER" id="PTHR48111">
    <property type="entry name" value="REGULATOR OF RPOS"/>
    <property type="match status" value="1"/>
</dbReference>
<dbReference type="InterPro" id="IPR000792">
    <property type="entry name" value="Tscrpt_reg_LuxR_C"/>
</dbReference>
<dbReference type="InterPro" id="IPR011006">
    <property type="entry name" value="CheY-like_superfamily"/>
</dbReference>
<dbReference type="Gene3D" id="1.10.10.10">
    <property type="entry name" value="Winged helix-like DNA-binding domain superfamily/Winged helix DNA-binding domain"/>
    <property type="match status" value="1"/>
</dbReference>
<feature type="domain" description="Response regulatory" evidence="8">
    <location>
        <begin position="5"/>
        <end position="121"/>
    </location>
</feature>
<accession>A0ABP7V0J7</accession>
<dbReference type="PRINTS" id="PR00038">
    <property type="entry name" value="HTHLUXR"/>
</dbReference>
<dbReference type="Pfam" id="PF00072">
    <property type="entry name" value="Response_reg"/>
    <property type="match status" value="1"/>
</dbReference>
<protein>
    <submittedName>
        <fullName evidence="9">Response regulator transcription factor</fullName>
    </submittedName>
</protein>
<dbReference type="RefSeq" id="WP_344909233.1">
    <property type="nucleotide sequence ID" value="NZ_BAABDL010000002.1"/>
</dbReference>
<dbReference type="SMART" id="SM00421">
    <property type="entry name" value="HTH_LUXR"/>
    <property type="match status" value="1"/>
</dbReference>
<sequence>MVTRRVLVVEDEEKIRSLVELYLINNEFDAITAENGEQGLRKTILEKPDLIILDILMPDLSGFEVCKMIRKTEGLEKIPVIFLSSLQESEMIIEGLDTGGDDYITKPFDPNVLIARINAIFRRIEKKQTVDYEKMQLIFEQLTYQERKILQWIEKGYTNKEIAEKLQLTEGTVKVYNHTIFQKLQVKNRTQAIVRAKEVNFL</sequence>
<keyword evidence="1 6" id="KW-0597">Phosphoprotein</keyword>
<dbReference type="SUPFAM" id="SSF52172">
    <property type="entry name" value="CheY-like"/>
    <property type="match status" value="1"/>
</dbReference>
<keyword evidence="5" id="KW-0804">Transcription</keyword>
<feature type="domain" description="HTH luxR-type" evidence="7">
    <location>
        <begin position="139"/>
        <end position="200"/>
    </location>
</feature>
<dbReference type="Pfam" id="PF00196">
    <property type="entry name" value="GerE"/>
    <property type="match status" value="1"/>
</dbReference>
<evidence type="ECO:0000256" key="5">
    <source>
        <dbReference type="ARBA" id="ARBA00023163"/>
    </source>
</evidence>
<evidence type="ECO:0000256" key="1">
    <source>
        <dbReference type="ARBA" id="ARBA00022553"/>
    </source>
</evidence>
<evidence type="ECO:0000259" key="7">
    <source>
        <dbReference type="PROSITE" id="PS50043"/>
    </source>
</evidence>
<keyword evidence="4" id="KW-0238">DNA-binding</keyword>
<gene>
    <name evidence="9" type="ORF">GCM10022410_00390</name>
</gene>
<feature type="modified residue" description="4-aspartylphosphate" evidence="6">
    <location>
        <position position="54"/>
    </location>
</feature>
<dbReference type="Gene3D" id="3.40.50.2300">
    <property type="match status" value="1"/>
</dbReference>
<evidence type="ECO:0000256" key="6">
    <source>
        <dbReference type="PROSITE-ProRule" id="PRU00169"/>
    </source>
</evidence>
<dbReference type="CDD" id="cd06170">
    <property type="entry name" value="LuxR_C_like"/>
    <property type="match status" value="1"/>
</dbReference>
<dbReference type="SMART" id="SM00448">
    <property type="entry name" value="REC"/>
    <property type="match status" value="1"/>
</dbReference>
<dbReference type="InterPro" id="IPR001789">
    <property type="entry name" value="Sig_transdc_resp-reg_receiver"/>
</dbReference>
<evidence type="ECO:0000256" key="2">
    <source>
        <dbReference type="ARBA" id="ARBA00023012"/>
    </source>
</evidence>